<keyword evidence="1" id="KW-0812">Transmembrane</keyword>
<accession>A0ABW2PSE3</accession>
<protein>
    <recommendedName>
        <fullName evidence="4">Yip1-like protein</fullName>
    </recommendedName>
</protein>
<sequence length="218" mass="24840">MNHSVKLFKGIFRPDEEFRDFQETNKMRGLIWRWIVISILSGIVGTITIFITLDQMIPVNEILLSNKAVYLLGMFYFFIIFILWAVIPVITNLIISLVCWPFFLDIGFKQIFTINSYAALINLIGGFLNLSIIANLHTYQLLSPFGFGIIGKQFTNNQYIIAAMNAVTIFVIWGLVVQIKALFRASQKRKRYIIGVMIIVNIIYILLSFLAGAAMLAS</sequence>
<evidence type="ECO:0000313" key="2">
    <source>
        <dbReference type="EMBL" id="MFC7392321.1"/>
    </source>
</evidence>
<feature type="transmembrane region" description="Helical" evidence="1">
    <location>
        <begin position="73"/>
        <end position="104"/>
    </location>
</feature>
<keyword evidence="1" id="KW-0472">Membrane</keyword>
<proteinExistence type="predicted"/>
<feature type="transmembrane region" description="Helical" evidence="1">
    <location>
        <begin position="159"/>
        <end position="183"/>
    </location>
</feature>
<feature type="transmembrane region" description="Helical" evidence="1">
    <location>
        <begin position="192"/>
        <end position="217"/>
    </location>
</feature>
<dbReference type="Proteomes" id="UP001596505">
    <property type="component" value="Unassembled WGS sequence"/>
</dbReference>
<evidence type="ECO:0008006" key="4">
    <source>
        <dbReference type="Google" id="ProtNLM"/>
    </source>
</evidence>
<gene>
    <name evidence="2" type="ORF">ACFQRG_04940</name>
</gene>
<dbReference type="RefSeq" id="WP_380964335.1">
    <property type="nucleotide sequence ID" value="NZ_JBHTCO010000004.1"/>
</dbReference>
<evidence type="ECO:0000256" key="1">
    <source>
        <dbReference type="SAM" id="Phobius"/>
    </source>
</evidence>
<keyword evidence="1" id="KW-1133">Transmembrane helix</keyword>
<name>A0ABW2PSE3_9BACL</name>
<evidence type="ECO:0000313" key="3">
    <source>
        <dbReference type="Proteomes" id="UP001596505"/>
    </source>
</evidence>
<organism evidence="2 3">
    <name type="scientific">Scopulibacillus cellulosilyticus</name>
    <dbReference type="NCBI Taxonomy" id="2665665"/>
    <lineage>
        <taxon>Bacteria</taxon>
        <taxon>Bacillati</taxon>
        <taxon>Bacillota</taxon>
        <taxon>Bacilli</taxon>
        <taxon>Bacillales</taxon>
        <taxon>Sporolactobacillaceae</taxon>
        <taxon>Scopulibacillus</taxon>
    </lineage>
</organism>
<reference evidence="3" key="1">
    <citation type="journal article" date="2019" name="Int. J. Syst. Evol. Microbiol.">
        <title>The Global Catalogue of Microorganisms (GCM) 10K type strain sequencing project: providing services to taxonomists for standard genome sequencing and annotation.</title>
        <authorList>
            <consortium name="The Broad Institute Genomics Platform"/>
            <consortium name="The Broad Institute Genome Sequencing Center for Infectious Disease"/>
            <person name="Wu L."/>
            <person name="Ma J."/>
        </authorList>
    </citation>
    <scope>NUCLEOTIDE SEQUENCE [LARGE SCALE GENOMIC DNA]</scope>
    <source>
        <strain evidence="3">CGMCC 1.16305</strain>
    </source>
</reference>
<comment type="caution">
    <text evidence="2">The sequence shown here is derived from an EMBL/GenBank/DDBJ whole genome shotgun (WGS) entry which is preliminary data.</text>
</comment>
<dbReference type="EMBL" id="JBHTCO010000004">
    <property type="protein sequence ID" value="MFC7392321.1"/>
    <property type="molecule type" value="Genomic_DNA"/>
</dbReference>
<keyword evidence="3" id="KW-1185">Reference proteome</keyword>
<feature type="transmembrane region" description="Helical" evidence="1">
    <location>
        <begin position="31"/>
        <end position="53"/>
    </location>
</feature>
<feature type="transmembrane region" description="Helical" evidence="1">
    <location>
        <begin position="116"/>
        <end position="139"/>
    </location>
</feature>